<evidence type="ECO:0000313" key="2">
    <source>
        <dbReference type="Proteomes" id="UP000176527"/>
    </source>
</evidence>
<dbReference type="AlphaFoldDB" id="A0A1F5KB63"/>
<dbReference type="Proteomes" id="UP000176527">
    <property type="component" value="Unassembled WGS sequence"/>
</dbReference>
<accession>A0A1F5KB63</accession>
<evidence type="ECO:0000313" key="1">
    <source>
        <dbReference type="EMBL" id="OGE38098.1"/>
    </source>
</evidence>
<dbReference type="EMBL" id="MFDE01000029">
    <property type="protein sequence ID" value="OGE38098.1"/>
    <property type="molecule type" value="Genomic_DNA"/>
</dbReference>
<sequence>MKEIFSSAPKRIVEQSDDELVLNMMLTTISNSHLAFMIRAVINAGYSGVDVPWIADSMIRQELEKSPKGNIARFCDLFTIEKIGHEVNLFTRCKVFRQDGDKYFLSDLAIKHLGRFEESLKIHEESVKKVGF</sequence>
<organism evidence="1 2">
    <name type="scientific">Candidatus Daviesbacteria bacterium RIFCSPHIGHO2_12_FULL_37_11</name>
    <dbReference type="NCBI Taxonomy" id="1797777"/>
    <lineage>
        <taxon>Bacteria</taxon>
        <taxon>Candidatus Daviesiibacteriota</taxon>
    </lineage>
</organism>
<gene>
    <name evidence="1" type="ORF">A3F00_04855</name>
</gene>
<protein>
    <submittedName>
        <fullName evidence="1">Uncharacterized protein</fullName>
    </submittedName>
</protein>
<proteinExistence type="predicted"/>
<name>A0A1F5KB63_9BACT</name>
<reference evidence="1 2" key="1">
    <citation type="journal article" date="2016" name="Nat. Commun.">
        <title>Thousands of microbial genomes shed light on interconnected biogeochemical processes in an aquifer system.</title>
        <authorList>
            <person name="Anantharaman K."/>
            <person name="Brown C.T."/>
            <person name="Hug L.A."/>
            <person name="Sharon I."/>
            <person name="Castelle C.J."/>
            <person name="Probst A.J."/>
            <person name="Thomas B.C."/>
            <person name="Singh A."/>
            <person name="Wilkins M.J."/>
            <person name="Karaoz U."/>
            <person name="Brodie E.L."/>
            <person name="Williams K.H."/>
            <person name="Hubbard S.S."/>
            <person name="Banfield J.F."/>
        </authorList>
    </citation>
    <scope>NUCLEOTIDE SEQUENCE [LARGE SCALE GENOMIC DNA]</scope>
</reference>
<comment type="caution">
    <text evidence="1">The sequence shown here is derived from an EMBL/GenBank/DDBJ whole genome shotgun (WGS) entry which is preliminary data.</text>
</comment>